<evidence type="ECO:0000313" key="7">
    <source>
        <dbReference type="Proteomes" id="UP000247498"/>
    </source>
</evidence>
<dbReference type="FunFam" id="1.10.8.60:FF:000038">
    <property type="entry name" value="spermatogenesis-associated protein 5-like protein 1"/>
    <property type="match status" value="1"/>
</dbReference>
<keyword evidence="3" id="KW-0175">Coiled coil</keyword>
<dbReference type="SMART" id="SM00382">
    <property type="entry name" value="AAA"/>
    <property type="match status" value="2"/>
</dbReference>
<evidence type="ECO:0000256" key="2">
    <source>
        <dbReference type="ARBA" id="ARBA00022840"/>
    </source>
</evidence>
<evidence type="ECO:0000313" key="6">
    <source>
        <dbReference type="EMBL" id="GBF97186.1"/>
    </source>
</evidence>
<dbReference type="PANTHER" id="PTHR23077:SF117">
    <property type="entry name" value="AAA+ ATPASE DOMAIN-CONTAINING PROTEIN"/>
    <property type="match status" value="1"/>
</dbReference>
<dbReference type="Gene3D" id="3.40.50.300">
    <property type="entry name" value="P-loop containing nucleotide triphosphate hydrolases"/>
    <property type="match status" value="2"/>
</dbReference>
<dbReference type="InterPro" id="IPR041569">
    <property type="entry name" value="AAA_lid_3"/>
</dbReference>
<dbReference type="STRING" id="307507.A0A2V0PBG6"/>
<reference evidence="6 7" key="1">
    <citation type="journal article" date="2018" name="Sci. Rep.">
        <title>Raphidocelis subcapitata (=Pseudokirchneriella subcapitata) provides an insight into genome evolution and environmental adaptations in the Sphaeropleales.</title>
        <authorList>
            <person name="Suzuki S."/>
            <person name="Yamaguchi H."/>
            <person name="Nakajima N."/>
            <person name="Kawachi M."/>
        </authorList>
    </citation>
    <scope>NUCLEOTIDE SEQUENCE [LARGE SCALE GENOMIC DNA]</scope>
    <source>
        <strain evidence="6 7">NIES-35</strain>
    </source>
</reference>
<dbReference type="PANTHER" id="PTHR23077">
    <property type="entry name" value="AAA-FAMILY ATPASE"/>
    <property type="match status" value="1"/>
</dbReference>
<dbReference type="InterPro" id="IPR003593">
    <property type="entry name" value="AAA+_ATPase"/>
</dbReference>
<dbReference type="Gene3D" id="1.10.8.60">
    <property type="match status" value="2"/>
</dbReference>
<sequence>MAGAAAVETAADALSQRLAAVDLSAPSAGAGSAAAAAVDDDDAAAGGAAPPPGGEAPRVAGLEGPLQALRELIGWPQLYAAEAAALGVSWPRGLLLHGPPGCGKTLLVQQVAAEFGASLHTITAPSVFGAFVGESERRLRDAFASAASEAAEGGLAVVFLDEADALCPRRRAGGGGGGGQHEARVVAQLLTLLDGADAGGGGGGGASGGASGGAAPRGRVVVVAATNRPNALDPALRRPGRLDREVAVPVPGPEQRAAILSLHTSGLRLAPDVDLAALAGSCHGYSGADLAALAREAAMAAFSRAAAAAFPSAPLAGGAAAAGAAAAAAGAAAATPGGGGGGGGGGAGFEESDGLVAAADFLAAMSRVGPSIVRGQAVELPPLAWDEVGGYPQIKRRLQQAVEWPLRHAPAFSRLGLAPPRGVLLHGPPGCSKTMLARAAASGSGATLIPLSCAQLYSMYVGEGDSTLRDAFARARMAAPAIIFLDEADALAPGRGDGGGGGDEGGGGGPDAAMRLLAALLTEMDGLEASPGVLVLAATNRPAALDAALLRPGRLDALIYVPPPDEEGRLATLRIHTRAMPLAGGVDLPALARATAGFTGAEVAALCREAALAALREDIEGASEVAARHFEAARAAAAPALTAAQLAAYESWGRQYAR</sequence>
<comment type="caution">
    <text evidence="6">The sequence shown here is derived from an EMBL/GenBank/DDBJ whole genome shotgun (WGS) entry which is preliminary data.</text>
</comment>
<dbReference type="GO" id="GO:0016887">
    <property type="term" value="F:ATP hydrolysis activity"/>
    <property type="evidence" value="ECO:0007669"/>
    <property type="project" value="InterPro"/>
</dbReference>
<dbReference type="AlphaFoldDB" id="A0A2V0PBG6"/>
<comment type="similarity">
    <text evidence="4">Belongs to the AAA ATPase family.</text>
</comment>
<accession>A0A2V0PBG6</accession>
<keyword evidence="1 4" id="KW-0547">Nucleotide-binding</keyword>
<dbReference type="InterPro" id="IPR027417">
    <property type="entry name" value="P-loop_NTPase"/>
</dbReference>
<feature type="domain" description="AAA+ ATPase" evidence="5">
    <location>
        <begin position="419"/>
        <end position="565"/>
    </location>
</feature>
<dbReference type="SUPFAM" id="SSF52540">
    <property type="entry name" value="P-loop containing nucleoside triphosphate hydrolases"/>
    <property type="match status" value="2"/>
</dbReference>
<dbReference type="GO" id="GO:0005524">
    <property type="term" value="F:ATP binding"/>
    <property type="evidence" value="ECO:0007669"/>
    <property type="project" value="UniProtKB-KW"/>
</dbReference>
<evidence type="ECO:0000259" key="5">
    <source>
        <dbReference type="SMART" id="SM00382"/>
    </source>
</evidence>
<evidence type="ECO:0000256" key="3">
    <source>
        <dbReference type="ARBA" id="ARBA00023054"/>
    </source>
</evidence>
<dbReference type="FunFam" id="3.40.50.300:FF:001025">
    <property type="entry name" value="ATPase family, AAA domain-containing 2B"/>
    <property type="match status" value="1"/>
</dbReference>
<dbReference type="EMBL" id="BDRX01000094">
    <property type="protein sequence ID" value="GBF97186.1"/>
    <property type="molecule type" value="Genomic_DNA"/>
</dbReference>
<dbReference type="Pfam" id="PF00004">
    <property type="entry name" value="AAA"/>
    <property type="match status" value="2"/>
</dbReference>
<gene>
    <name evidence="6" type="ORF">Rsub_10047</name>
</gene>
<evidence type="ECO:0000256" key="1">
    <source>
        <dbReference type="ARBA" id="ARBA00022741"/>
    </source>
</evidence>
<proteinExistence type="inferred from homology"/>
<evidence type="ECO:0000256" key="4">
    <source>
        <dbReference type="RuleBase" id="RU003651"/>
    </source>
</evidence>
<keyword evidence="2 4" id="KW-0067">ATP-binding</keyword>
<protein>
    <recommendedName>
        <fullName evidence="5">AAA+ ATPase domain-containing protein</fullName>
    </recommendedName>
</protein>
<dbReference type="Proteomes" id="UP000247498">
    <property type="component" value="Unassembled WGS sequence"/>
</dbReference>
<dbReference type="Pfam" id="PF17862">
    <property type="entry name" value="AAA_lid_3"/>
    <property type="match status" value="2"/>
</dbReference>
<dbReference type="InterPro" id="IPR003960">
    <property type="entry name" value="ATPase_AAA_CS"/>
</dbReference>
<dbReference type="InterPro" id="IPR050168">
    <property type="entry name" value="AAA_ATPase_domain"/>
</dbReference>
<dbReference type="FunCoup" id="A0A2V0PBG6">
    <property type="interactions" value="374"/>
</dbReference>
<dbReference type="InParanoid" id="A0A2V0PBG6"/>
<dbReference type="PROSITE" id="PS00674">
    <property type="entry name" value="AAA"/>
    <property type="match status" value="2"/>
</dbReference>
<feature type="domain" description="AAA+ ATPase" evidence="5">
    <location>
        <begin position="90"/>
        <end position="252"/>
    </location>
</feature>
<keyword evidence="7" id="KW-1185">Reference proteome</keyword>
<name>A0A2V0PBG6_9CHLO</name>
<organism evidence="6 7">
    <name type="scientific">Raphidocelis subcapitata</name>
    <dbReference type="NCBI Taxonomy" id="307507"/>
    <lineage>
        <taxon>Eukaryota</taxon>
        <taxon>Viridiplantae</taxon>
        <taxon>Chlorophyta</taxon>
        <taxon>core chlorophytes</taxon>
        <taxon>Chlorophyceae</taxon>
        <taxon>CS clade</taxon>
        <taxon>Sphaeropleales</taxon>
        <taxon>Selenastraceae</taxon>
        <taxon>Raphidocelis</taxon>
    </lineage>
</organism>
<dbReference type="OrthoDB" id="5421at2759"/>
<dbReference type="InterPro" id="IPR003959">
    <property type="entry name" value="ATPase_AAA_core"/>
</dbReference>